<feature type="transmembrane region" description="Helical" evidence="4">
    <location>
        <begin position="849"/>
        <end position="868"/>
    </location>
</feature>
<evidence type="ECO:0000256" key="1">
    <source>
        <dbReference type="ARBA" id="ARBA00004236"/>
    </source>
</evidence>
<dbReference type="PANTHER" id="PTHR30224:SF4">
    <property type="entry name" value="ELECTRON TRANSPORT PROTEIN YCCM-RELATED"/>
    <property type="match status" value="1"/>
</dbReference>
<dbReference type="Pfam" id="PF12801">
    <property type="entry name" value="Fer4_5"/>
    <property type="match status" value="2"/>
</dbReference>
<dbReference type="InterPro" id="IPR017896">
    <property type="entry name" value="4Fe4S_Fe-S-bd"/>
</dbReference>
<keyword evidence="8" id="KW-1185">Reference proteome</keyword>
<keyword evidence="2" id="KW-1003">Cell membrane</keyword>
<proteinExistence type="predicted"/>
<keyword evidence="4 7" id="KW-0812">Transmembrane</keyword>
<sequence length="878" mass="98784">MLTMKPSTSLLATVLAAFMLFVLPLSPSSAHADAYEAPLPPQLNSDPDLCAYAPCREVIPGADSFSRRQGRPAYVEAYKTVNGKQQLLGYVFLSTDIVDIPAYSGKPVITLIGMDSSGKFTGSRILRHSEPILLLGIPESRLIAFTEQYLGKFVGDKVEIGRSHSDPDAISVDAISGATVTVIAQNQLMMRSGQEIARQVGIIQPKIRPQAKLLDLDEKLDWAQLLKEGSIQRLTVKTADVGLPPAAAPYIDMYFGYLDIPSVGRSILGDAAYNSLMSRLKPGEHAIFIIANGKESFKGSGFVRGGIYDRIQINQDGDSMTFRDLDYLNLYGIQAAGAPAYHESGIFIMRSPSFSAAYPWNLVFMGNKMDPDTGERTFATFEHEYWTNARYLEGGRPEFKRPDPTWLKVWKARQVEIAFFIALLLSAGIVYALRDKLVRRSNRKNKLWVSVPRYALWVSSIGFSGFYLMAQPSITQVLTWFHSILFQWQWGLFLSDPFIFLFWIFIIVTTFFWGRGMFCGWLCPYGALSEILYKVASAVGLKRFQFKLPQAVHDKLKWLKYGIFLGLLFVSFYSMGLAEKLAEVEPFKTTFLVGVWNRSWPFVLYFSVLFILAMFVERFFCKYLCPLGASLAIPSTFRWWGLKRKDECGPCKACAVGCDSLAIHDTAGNIDQRECMLCLDCMVMYYDDHACPPLAKERKARGKAGQPLTPIGADGYYIPIHVVKTAGQAGQPPLERGIIEEQPMSLGARLYCEITDHLFPWSGKVRTRNVFFKALIAGITVLMTWLWLLGAAGKLGPGIILGWWLAWSVYEIIERMNCKPYVKEGPWWGRKLREASWPDMMAYVGMKNLLIGVALFLLMKWVGVLEILRNMPELQGFY</sequence>
<feature type="transmembrane region" description="Helical" evidence="4">
    <location>
        <begin position="598"/>
        <end position="616"/>
    </location>
</feature>
<organism evidence="7 8">
    <name type="scientific">Sterolibacterium denitrificans</name>
    <dbReference type="NCBI Taxonomy" id="157592"/>
    <lineage>
        <taxon>Bacteria</taxon>
        <taxon>Pseudomonadati</taxon>
        <taxon>Pseudomonadota</taxon>
        <taxon>Betaproteobacteria</taxon>
        <taxon>Nitrosomonadales</taxon>
        <taxon>Sterolibacteriaceae</taxon>
        <taxon>Sterolibacterium</taxon>
    </lineage>
</organism>
<feature type="domain" description="FMN-binding" evidence="6">
    <location>
        <begin position="102"/>
        <end position="196"/>
    </location>
</feature>
<dbReference type="Proteomes" id="UP000242886">
    <property type="component" value="Chromosome SDENCHOL"/>
</dbReference>
<reference evidence="7" key="1">
    <citation type="submission" date="2017-03" db="EMBL/GenBank/DDBJ databases">
        <authorList>
            <consortium name="AG Boll"/>
        </authorList>
    </citation>
    <scope>NUCLEOTIDE SEQUENCE [LARGE SCALE GENOMIC DNA]</scope>
    <source>
        <strain evidence="7">Chol</strain>
    </source>
</reference>
<feature type="signal peptide" evidence="5">
    <location>
        <begin position="1"/>
        <end position="32"/>
    </location>
</feature>
<evidence type="ECO:0000313" key="7">
    <source>
        <dbReference type="EMBL" id="SMB27001.1"/>
    </source>
</evidence>
<feature type="transmembrane region" description="Helical" evidence="4">
    <location>
        <begin position="454"/>
        <end position="470"/>
    </location>
</feature>
<feature type="transmembrane region" description="Helical" evidence="4">
    <location>
        <begin position="490"/>
        <end position="513"/>
    </location>
</feature>
<evidence type="ECO:0000256" key="4">
    <source>
        <dbReference type="SAM" id="Phobius"/>
    </source>
</evidence>
<dbReference type="RefSeq" id="WP_172955039.1">
    <property type="nucleotide sequence ID" value="NZ_LT837803.1"/>
</dbReference>
<evidence type="ECO:0000256" key="3">
    <source>
        <dbReference type="ARBA" id="ARBA00023136"/>
    </source>
</evidence>
<evidence type="ECO:0000256" key="2">
    <source>
        <dbReference type="ARBA" id="ARBA00022475"/>
    </source>
</evidence>
<protein>
    <submittedName>
        <fullName evidence="7">Transmembrane regulatory nosR transcription regulator protein</fullName>
    </submittedName>
</protein>
<keyword evidence="3 4" id="KW-0472">Membrane</keyword>
<dbReference type="InterPro" id="IPR052378">
    <property type="entry name" value="NosR_regulator"/>
</dbReference>
<feature type="transmembrane region" description="Helical" evidence="4">
    <location>
        <begin position="417"/>
        <end position="433"/>
    </location>
</feature>
<evidence type="ECO:0000259" key="6">
    <source>
        <dbReference type="SMART" id="SM00900"/>
    </source>
</evidence>
<feature type="transmembrane region" description="Helical" evidence="4">
    <location>
        <begin position="558"/>
        <end position="578"/>
    </location>
</feature>
<accession>A0A7Z7HR91</accession>
<evidence type="ECO:0000256" key="5">
    <source>
        <dbReference type="SAM" id="SignalP"/>
    </source>
</evidence>
<dbReference type="GO" id="GO:0010181">
    <property type="term" value="F:FMN binding"/>
    <property type="evidence" value="ECO:0007669"/>
    <property type="project" value="InterPro"/>
</dbReference>
<dbReference type="GO" id="GO:0005886">
    <property type="term" value="C:plasma membrane"/>
    <property type="evidence" value="ECO:0007669"/>
    <property type="project" value="UniProtKB-SubCell"/>
</dbReference>
<keyword evidence="4" id="KW-1133">Transmembrane helix</keyword>
<dbReference type="AlphaFoldDB" id="A0A7Z7HR91"/>
<feature type="chain" id="PRO_5031317400" evidence="5">
    <location>
        <begin position="33"/>
        <end position="878"/>
    </location>
</feature>
<dbReference type="PANTHER" id="PTHR30224">
    <property type="entry name" value="ELECTRON TRANSPORT PROTEIN"/>
    <property type="match status" value="1"/>
</dbReference>
<comment type="subcellular location">
    <subcellularLocation>
        <location evidence="1">Cell membrane</location>
    </subcellularLocation>
</comment>
<evidence type="ECO:0000313" key="8">
    <source>
        <dbReference type="Proteomes" id="UP000242886"/>
    </source>
</evidence>
<dbReference type="SUPFAM" id="SSF54862">
    <property type="entry name" value="4Fe-4S ferredoxins"/>
    <property type="match status" value="1"/>
</dbReference>
<dbReference type="SMART" id="SM00900">
    <property type="entry name" value="FMN_bind"/>
    <property type="match status" value="1"/>
</dbReference>
<dbReference type="InterPro" id="IPR007329">
    <property type="entry name" value="FMN-bd"/>
</dbReference>
<feature type="transmembrane region" description="Helical" evidence="4">
    <location>
        <begin position="795"/>
        <end position="813"/>
    </location>
</feature>
<feature type="transmembrane region" description="Helical" evidence="4">
    <location>
        <begin position="770"/>
        <end position="789"/>
    </location>
</feature>
<gene>
    <name evidence="7" type="ORF">SDENCHOL_20270</name>
</gene>
<dbReference type="Pfam" id="PF04205">
    <property type="entry name" value="FMN_bind"/>
    <property type="match status" value="1"/>
</dbReference>
<name>A0A7Z7HR91_9PROT</name>
<dbReference type="EMBL" id="LT837803">
    <property type="protein sequence ID" value="SMB27001.1"/>
    <property type="molecule type" value="Genomic_DNA"/>
</dbReference>
<keyword evidence="5" id="KW-0732">Signal</keyword>